<dbReference type="Pfam" id="PF03629">
    <property type="entry name" value="SASA"/>
    <property type="match status" value="1"/>
</dbReference>
<dbReference type="Proteomes" id="UP000679220">
    <property type="component" value="Unassembled WGS sequence"/>
</dbReference>
<gene>
    <name evidence="4" type="ORF">KDU71_01430</name>
</gene>
<reference evidence="4" key="2">
    <citation type="submission" date="2021-04" db="EMBL/GenBank/DDBJ databases">
        <authorList>
            <person name="Zhang T."/>
            <person name="Zhang Y."/>
            <person name="Lu D."/>
            <person name="Zuo D."/>
            <person name="Du Z."/>
        </authorList>
    </citation>
    <scope>NUCLEOTIDE SEQUENCE</scope>
    <source>
        <strain evidence="4">JR1</strain>
    </source>
</reference>
<evidence type="ECO:0000256" key="2">
    <source>
        <dbReference type="SAM" id="SignalP"/>
    </source>
</evidence>
<dbReference type="GO" id="GO:0001681">
    <property type="term" value="F:sialate O-acetylesterase activity"/>
    <property type="evidence" value="ECO:0007669"/>
    <property type="project" value="InterPro"/>
</dbReference>
<dbReference type="SUPFAM" id="SSF52266">
    <property type="entry name" value="SGNH hydrolase"/>
    <property type="match status" value="1"/>
</dbReference>
<keyword evidence="1" id="KW-0378">Hydrolase</keyword>
<dbReference type="Gene3D" id="3.40.50.1110">
    <property type="entry name" value="SGNH hydrolase"/>
    <property type="match status" value="1"/>
</dbReference>
<evidence type="ECO:0000256" key="1">
    <source>
        <dbReference type="ARBA" id="ARBA00022801"/>
    </source>
</evidence>
<keyword evidence="2" id="KW-0732">Signal</keyword>
<keyword evidence="5" id="KW-1185">Reference proteome</keyword>
<name>A0A941IX24_9BACT</name>
<dbReference type="PANTHER" id="PTHR22901">
    <property type="entry name" value="SIALATE O-ACETYLESTERASE"/>
    <property type="match status" value="1"/>
</dbReference>
<proteinExistence type="predicted"/>
<evidence type="ECO:0000259" key="3">
    <source>
        <dbReference type="Pfam" id="PF03629"/>
    </source>
</evidence>
<sequence>MTTSSFLKNCVLFLFLLPGSPWLNHAFAEVKLPAIVSSNMVLQRNTTVKLWGWADANEKITIQLSWQTGNNKVVADEKGNWQLAVTTTDSKAPQTISIKSKESEIRLDNVLFGEVWLCSGQSNMQQPLKGYMGQPTFEGPMTIAKANNPNLRLFTVNRKAAKSPLNDVAEYIGWQAVNAASVADFSAVAYFFGQQLQEILDVPVGLIHTSWGGSAIQAWISEEAISALQKVNLDEVDLSQRTNQIPTALFNAMINPLTSYAIKGVLWYQGESNRMEPEKYKDFLPAMVKDWRKRWELGDFPFYYVQIAPFMYGNDNEVFQSTENSAFIREAQIQCLDLIPNSGMAVTMDIGDDHCIHPPKKKEVADRLLFNALHHTYGYNTVDYSGPVYSNQAAENGGLLLEFKHAELGVFAYDELEGFEIAGDDKVFHPAKASIVKRKQVFVVSDSVPHPVAVRYAWRNWVNGTLFDSNLLPASSFRTDDWDDATRADY</sequence>
<dbReference type="EMBL" id="JAGTAR010000001">
    <property type="protein sequence ID" value="MBR8534207.1"/>
    <property type="molecule type" value="Genomic_DNA"/>
</dbReference>
<accession>A0A941IX24</accession>
<reference evidence="4" key="1">
    <citation type="journal article" date="2018" name="Int. J. Syst. Evol. Microbiol.">
        <title>Carboxylicivirga sediminis sp. nov., isolated from coastal sediment.</title>
        <authorList>
            <person name="Wang F.Q."/>
            <person name="Ren L.H."/>
            <person name="Zou R.J."/>
            <person name="Sun Y.Z."/>
            <person name="Liu X.J."/>
            <person name="Jiang F."/>
            <person name="Liu L.J."/>
        </authorList>
    </citation>
    <scope>NUCLEOTIDE SEQUENCE</scope>
    <source>
        <strain evidence="4">JR1</strain>
    </source>
</reference>
<protein>
    <recommendedName>
        <fullName evidence="3">Sialate O-acetylesterase domain-containing protein</fullName>
    </recommendedName>
</protein>
<dbReference type="PANTHER" id="PTHR22901:SF0">
    <property type="entry name" value="SIALATE O-ACETYLESTERASE"/>
    <property type="match status" value="1"/>
</dbReference>
<comment type="caution">
    <text evidence="4">The sequence shown here is derived from an EMBL/GenBank/DDBJ whole genome shotgun (WGS) entry which is preliminary data.</text>
</comment>
<feature type="chain" id="PRO_5037414266" description="Sialate O-acetylesterase domain-containing protein" evidence="2">
    <location>
        <begin position="29"/>
        <end position="490"/>
    </location>
</feature>
<dbReference type="InterPro" id="IPR036514">
    <property type="entry name" value="SGNH_hydro_sf"/>
</dbReference>
<dbReference type="RefSeq" id="WP_212188108.1">
    <property type="nucleotide sequence ID" value="NZ_JAGTAR010000001.1"/>
</dbReference>
<feature type="signal peptide" evidence="2">
    <location>
        <begin position="1"/>
        <end position="28"/>
    </location>
</feature>
<organism evidence="4 5">
    <name type="scientific">Carboxylicivirga sediminis</name>
    <dbReference type="NCBI Taxonomy" id="2006564"/>
    <lineage>
        <taxon>Bacteria</taxon>
        <taxon>Pseudomonadati</taxon>
        <taxon>Bacteroidota</taxon>
        <taxon>Bacteroidia</taxon>
        <taxon>Marinilabiliales</taxon>
        <taxon>Marinilabiliaceae</taxon>
        <taxon>Carboxylicivirga</taxon>
    </lineage>
</organism>
<dbReference type="GO" id="GO:0005975">
    <property type="term" value="P:carbohydrate metabolic process"/>
    <property type="evidence" value="ECO:0007669"/>
    <property type="project" value="TreeGrafter"/>
</dbReference>
<dbReference type="InterPro" id="IPR005181">
    <property type="entry name" value="SASA"/>
</dbReference>
<dbReference type="InterPro" id="IPR039329">
    <property type="entry name" value="SIAE"/>
</dbReference>
<dbReference type="AlphaFoldDB" id="A0A941IX24"/>
<feature type="domain" description="Sialate O-acetylesterase" evidence="3">
    <location>
        <begin position="114"/>
        <end position="339"/>
    </location>
</feature>
<evidence type="ECO:0000313" key="5">
    <source>
        <dbReference type="Proteomes" id="UP000679220"/>
    </source>
</evidence>
<evidence type="ECO:0000313" key="4">
    <source>
        <dbReference type="EMBL" id="MBR8534207.1"/>
    </source>
</evidence>